<evidence type="ECO:0000313" key="1">
    <source>
        <dbReference type="EMBL" id="RLT81447.1"/>
    </source>
</evidence>
<dbReference type="Proteomes" id="UP000267159">
    <property type="component" value="Unassembled WGS sequence"/>
</dbReference>
<dbReference type="InterPro" id="IPR014942">
    <property type="entry name" value="AbiEii"/>
</dbReference>
<dbReference type="Gene3D" id="3.10.450.620">
    <property type="entry name" value="JHP933, nucleotidyltransferase-like core domain"/>
    <property type="match status" value="1"/>
</dbReference>
<comment type="caution">
    <text evidence="1">The sequence shown here is derived from an EMBL/GenBank/DDBJ whole genome shotgun (WGS) entry which is preliminary data.</text>
</comment>
<protein>
    <submittedName>
        <fullName evidence="1">Nucleotidyl transferase AbiEii/AbiGii toxin family protein</fullName>
    </submittedName>
</protein>
<dbReference type="GO" id="GO:0016740">
    <property type="term" value="F:transferase activity"/>
    <property type="evidence" value="ECO:0007669"/>
    <property type="project" value="UniProtKB-KW"/>
</dbReference>
<dbReference type="AlphaFoldDB" id="A0A3L8AEF7"/>
<accession>A0A3L8AEF7</accession>
<name>A0A3L8AEF7_9BACE</name>
<dbReference type="EMBL" id="RAZM01000005">
    <property type="protein sequence ID" value="RLT81447.1"/>
    <property type="molecule type" value="Genomic_DNA"/>
</dbReference>
<organism evidence="1 2">
    <name type="scientific">Bacteroides acidifaciens</name>
    <dbReference type="NCBI Taxonomy" id="85831"/>
    <lineage>
        <taxon>Bacteria</taxon>
        <taxon>Pseudomonadati</taxon>
        <taxon>Bacteroidota</taxon>
        <taxon>Bacteroidia</taxon>
        <taxon>Bacteroidales</taxon>
        <taxon>Bacteroidaceae</taxon>
        <taxon>Bacteroides</taxon>
    </lineage>
</organism>
<dbReference type="RefSeq" id="WP_121765895.1">
    <property type="nucleotide sequence ID" value="NZ_RAZM01000005.1"/>
</dbReference>
<proteinExistence type="predicted"/>
<dbReference type="Pfam" id="PF08843">
    <property type="entry name" value="AbiEii"/>
    <property type="match status" value="1"/>
</dbReference>
<gene>
    <name evidence="1" type="ORF">D7Y07_03220</name>
</gene>
<keyword evidence="1" id="KW-0808">Transferase</keyword>
<evidence type="ECO:0000313" key="2">
    <source>
        <dbReference type="Proteomes" id="UP000267159"/>
    </source>
</evidence>
<reference evidence="1 2" key="1">
    <citation type="submission" date="2018-09" db="EMBL/GenBank/DDBJ databases">
        <title>Murine metabolic-syndrome-specific gut microbial biobank.</title>
        <authorList>
            <person name="Liu C."/>
        </authorList>
    </citation>
    <scope>NUCLEOTIDE SEQUENCE [LARGE SCALE GENOMIC DNA]</scope>
    <source>
        <strain evidence="1 2">0.1X-D8-26</strain>
    </source>
</reference>
<sequence length="290" mass="33706">MTIKNIAHSRKAKLLLLSEKDNKKYQQMLVRYFNERFLARLSKSSYRSSFILKGGSLLFAYEEFTPRPTLDIDFMGNRINNDAQIIKNAFVEIINTSVPEDGVQFHPETIKSEPITVEKKYPGTRITFDVSLDSIRKTLTMDVGFGDVITPHPVEMDYPVIFEESEEINLVAYSLETVVAEKFQTMIDRSVTNSRMKDFFDLYRILSVHQFDTEILQEAINATFANRNTVYSPDHSLFGEDFKQDRGMTTQWNNYLKKMKLPQDKSFAEIVDFITEKLRPYWEKLPTAGK</sequence>